<dbReference type="InterPro" id="IPR004993">
    <property type="entry name" value="GH3"/>
</dbReference>
<gene>
    <name evidence="3" type="ORF">ACFSTE_08080</name>
</gene>
<name>A0ABW5N8J7_9FLAO</name>
<organism evidence="3 4">
    <name type="scientific">Aquimarina hainanensis</name>
    <dbReference type="NCBI Taxonomy" id="1578017"/>
    <lineage>
        <taxon>Bacteria</taxon>
        <taxon>Pseudomonadati</taxon>
        <taxon>Bacteroidota</taxon>
        <taxon>Flavobacteriia</taxon>
        <taxon>Flavobacteriales</taxon>
        <taxon>Flavobacteriaceae</taxon>
        <taxon>Aquimarina</taxon>
    </lineage>
</organism>
<feature type="domain" description="GH3 C-terminal" evidence="2">
    <location>
        <begin position="382"/>
        <end position="493"/>
    </location>
</feature>
<dbReference type="Proteomes" id="UP001597459">
    <property type="component" value="Unassembled WGS sequence"/>
</dbReference>
<evidence type="ECO:0000313" key="3">
    <source>
        <dbReference type="EMBL" id="MFD2590790.1"/>
    </source>
</evidence>
<proteinExistence type="predicted"/>
<dbReference type="InterPro" id="IPR042099">
    <property type="entry name" value="ANL_N_sf"/>
</dbReference>
<dbReference type="Pfam" id="PF03321">
    <property type="entry name" value="GH3"/>
    <property type="match status" value="1"/>
</dbReference>
<dbReference type="InterPro" id="IPR055378">
    <property type="entry name" value="GH3_C"/>
</dbReference>
<dbReference type="Pfam" id="PF23572">
    <property type="entry name" value="GH3_C"/>
    <property type="match status" value="1"/>
</dbReference>
<evidence type="ECO:0000259" key="2">
    <source>
        <dbReference type="Pfam" id="PF23572"/>
    </source>
</evidence>
<dbReference type="InterPro" id="IPR055377">
    <property type="entry name" value="GH3_M"/>
</dbReference>
<reference evidence="4" key="1">
    <citation type="journal article" date="2019" name="Int. J. Syst. Evol. Microbiol.">
        <title>The Global Catalogue of Microorganisms (GCM) 10K type strain sequencing project: providing services to taxonomists for standard genome sequencing and annotation.</title>
        <authorList>
            <consortium name="The Broad Institute Genomics Platform"/>
            <consortium name="The Broad Institute Genome Sequencing Center for Infectious Disease"/>
            <person name="Wu L."/>
            <person name="Ma J."/>
        </authorList>
    </citation>
    <scope>NUCLEOTIDE SEQUENCE [LARGE SCALE GENOMIC DNA]</scope>
    <source>
        <strain evidence="4">KCTC 42423</strain>
    </source>
</reference>
<evidence type="ECO:0000259" key="1">
    <source>
        <dbReference type="Pfam" id="PF23571"/>
    </source>
</evidence>
<protein>
    <submittedName>
        <fullName evidence="3">GH3 auxin-responsive promoter family protein</fullName>
    </submittedName>
</protein>
<comment type="caution">
    <text evidence="3">The sequence shown here is derived from an EMBL/GenBank/DDBJ whole genome shotgun (WGS) entry which is preliminary data.</text>
</comment>
<keyword evidence="4" id="KW-1185">Reference proteome</keyword>
<dbReference type="PANTHER" id="PTHR31901:SF9">
    <property type="entry name" value="GH3 DOMAIN-CONTAINING PROTEIN"/>
    <property type="match status" value="1"/>
</dbReference>
<sequence length="506" mass="58643">MPIPLVNSIASWFLKKRFHQMELFLKYPNEVQHELLHNLLEVAKNTEVGKAYDFASITSYETFKERVPIKTYEEYEPLIERSRSGEHNIFWPRPIKWFAKSSGTTSAKSKFIPVSQESLEDCHYAAGKDLLCMYLNNNENSMLFTGKSLRLGGSKKLNKQNGTSYGDLSAIIIDNMPLWAEFSSTPSNEVSLMNDWKIKMEAIVQETIQENVTSLAGVPSWMLVLLNKVLETQQQENLLEIWKNLEVYFHGGVSFDPYRDQYQKILPRDSFKYYEIYNASEGFFAIQDRNYSSELLLMLDYGIFYEFIPMDTYGTDQQIIIPLSEVEIGKNYAIVITTNAGLWRYQIGDTVRFTSITPYRIKISGRTKHHINVFGEELIIENTEKALSLTSKVTASEVVDYTVAPIFMKGKEKGAHEWIIEFKTPPKDISEFAAILDQNLQQVNSDYEAKRYNNTTLNILQIRTARKNLFHDWLQKKDKLGGQHKIPRLSNKRTYIEELLELNTRQ</sequence>
<evidence type="ECO:0000313" key="4">
    <source>
        <dbReference type="Proteomes" id="UP001597459"/>
    </source>
</evidence>
<dbReference type="RefSeq" id="WP_176028701.1">
    <property type="nucleotide sequence ID" value="NZ_JBHSJV010000001.1"/>
</dbReference>
<dbReference type="EMBL" id="JBHULX010000004">
    <property type="protein sequence ID" value="MFD2590790.1"/>
    <property type="molecule type" value="Genomic_DNA"/>
</dbReference>
<dbReference type="Gene3D" id="3.40.50.12780">
    <property type="entry name" value="N-terminal domain of ligase-like"/>
    <property type="match status" value="1"/>
</dbReference>
<accession>A0ABW5N8J7</accession>
<dbReference type="PANTHER" id="PTHR31901">
    <property type="entry name" value="GH3 DOMAIN-CONTAINING PROTEIN"/>
    <property type="match status" value="1"/>
</dbReference>
<feature type="domain" description="GH3 middle" evidence="1">
    <location>
        <begin position="297"/>
        <end position="366"/>
    </location>
</feature>
<dbReference type="Pfam" id="PF23571">
    <property type="entry name" value="GH3_M"/>
    <property type="match status" value="1"/>
</dbReference>